<dbReference type="NCBIfam" id="TIGR01509">
    <property type="entry name" value="HAD-SF-IA-v3"/>
    <property type="match status" value="1"/>
</dbReference>
<proteinExistence type="predicted"/>
<dbReference type="EMBL" id="CP101185">
    <property type="protein sequence ID" value="UYV99423.1"/>
    <property type="molecule type" value="Genomic_DNA"/>
</dbReference>
<name>A0AAX3EN10_PAEUR</name>
<dbReference type="InterPro" id="IPR005196">
    <property type="entry name" value="Glyco_hydro_65_N"/>
</dbReference>
<sequence>MKKSPTAAAAAAPYDAVILDLDGVVTNTALVHLAAWKEAYEAIINDPRYPKDGSRAPFTPDDYYALVDGKPREQGLIGLMASRGVDIPPGTPQDAGGDWTAVGLGAWKNKAYLRRLQEGGVQIFPGTGRFLENLKDAGVATALVTSSRNATPVLAAANLLDSFSVVIDGRVAASHGLAGKPAPDTFLEAVRRLDVSVRRAVVVEDAVAGVLAASRGGFGLVVGVDRHGNRADLEAAGADVVINNLAELDLGLVMRDPWLLIYEGMDPEHEGHREALTTLGNGYMGIRGAVSENRRPGRYAGTYLAGVYNRVWSTIGEGTVAEEHMVNLPDCLPLDLRLEGTPWWSGGGLEILHERRVLNMEKAVLTRHLLLEAPDGRHLHLEETRFVSMDTRHILAIRTRLTPRDWSGLLDITTGVNCLVRNSNLPEPPLSSQVHLIDRTIPPSRDAGPVLAAEVETTQSQVRVAIAAAVDVSGSTGVTESRAGFHFRSFQVRSSEDNPVTVDRIIAISTSRDRAASSAATSAAAALAGSGGDFEELLRRHKASWRRVLRPFKVELDAPVQVQLVLNLHLFHLLQTLTPHTAELDVGVPARGLHGEGYRGHVFWDELFVLPVLNPRMPEVSKALLDYRWRRLPAARRAAVAKGLSGALFPWQSGSDGTEETPDWLFNPRSGQWVPDYSHLQVHAGLAVAFNAWQYFESTNDVPWLLGHGAELLIDVARCFASLAVHDPGHRRYHIRGVAGPDEYHTWLPGRDVPGLDDNAYTNVMAAWVCGKAADVTSMFPGHEQEELLERLGVGKRERAHWRRLSRAMYVPFNKDGLISQFEGYDLLRELDWDGYRQEYDNIERLDLILGAEGDDVNRYKLAKQADVLMLPYLLGGSGLIAMLHQLDYRMTEAQLARTVEYYLARTAHGSTLSRVAHASVLAAVDPDRAWESYREALDADLDDTQHGTTKAGIHLGAMAGTVDVIQRSFAGLRMDRSGITFTPNLPHGLNAVSFTVKTQGHWLDIELTTERIRVTSSPGSAPPLRIQVRDQILMLPAGESRSFRLQAGSR</sequence>
<dbReference type="GO" id="GO:0016757">
    <property type="term" value="F:glycosyltransferase activity"/>
    <property type="evidence" value="ECO:0007669"/>
    <property type="project" value="UniProtKB-ARBA"/>
</dbReference>
<dbReference type="PANTHER" id="PTHR11051:SF8">
    <property type="entry name" value="PROTEIN-GLUCOSYLGALACTOSYLHYDROXYLYSINE GLUCOSIDASE"/>
    <property type="match status" value="1"/>
</dbReference>
<dbReference type="SFLD" id="SFLDS00003">
    <property type="entry name" value="Haloacid_Dehalogenase"/>
    <property type="match status" value="1"/>
</dbReference>
<dbReference type="SUPFAM" id="SSF74650">
    <property type="entry name" value="Galactose mutarotase-like"/>
    <property type="match status" value="1"/>
</dbReference>
<dbReference type="InterPro" id="IPR005195">
    <property type="entry name" value="Glyco_hydro_65_M"/>
</dbReference>
<dbReference type="Gene3D" id="2.70.98.40">
    <property type="entry name" value="Glycoside hydrolase, family 65, N-terminal domain"/>
    <property type="match status" value="1"/>
</dbReference>
<dbReference type="Pfam" id="PF03632">
    <property type="entry name" value="Glyco_hydro_65m"/>
    <property type="match status" value="1"/>
</dbReference>
<dbReference type="InterPro" id="IPR023198">
    <property type="entry name" value="PGP-like_dom2"/>
</dbReference>
<evidence type="ECO:0000313" key="5">
    <source>
        <dbReference type="EMBL" id="UYV99423.1"/>
    </source>
</evidence>
<keyword evidence="5" id="KW-0378">Hydrolase</keyword>
<dbReference type="InterPro" id="IPR006439">
    <property type="entry name" value="HAD-SF_hydro_IA"/>
</dbReference>
<dbReference type="InterPro" id="IPR011013">
    <property type="entry name" value="Gal_mutarotase_sf_dom"/>
</dbReference>
<dbReference type="FunFam" id="1.50.10.10:FF:000053">
    <property type="entry name" value="Putative glycosyl hydrolase"/>
    <property type="match status" value="1"/>
</dbReference>
<reference evidence="5" key="1">
    <citation type="submission" date="2022-07" db="EMBL/GenBank/DDBJ databases">
        <authorList>
            <person name="Wu T."/>
        </authorList>
    </citation>
    <scope>NUCLEOTIDE SEQUENCE</scope>
    <source>
        <strain evidence="5">SD-1</strain>
    </source>
</reference>
<evidence type="ECO:0000259" key="3">
    <source>
        <dbReference type="Pfam" id="PF03633"/>
    </source>
</evidence>
<dbReference type="InterPro" id="IPR012341">
    <property type="entry name" value="6hp_glycosidase-like_sf"/>
</dbReference>
<evidence type="ECO:0000259" key="2">
    <source>
        <dbReference type="Pfam" id="PF03632"/>
    </source>
</evidence>
<organism evidence="5 6">
    <name type="scientific">Paenarthrobacter ureafaciens</name>
    <dbReference type="NCBI Taxonomy" id="37931"/>
    <lineage>
        <taxon>Bacteria</taxon>
        <taxon>Bacillati</taxon>
        <taxon>Actinomycetota</taxon>
        <taxon>Actinomycetes</taxon>
        <taxon>Micrococcales</taxon>
        <taxon>Micrococcaceae</taxon>
        <taxon>Paenarthrobacter</taxon>
    </lineage>
</organism>
<dbReference type="Pfam" id="PF03636">
    <property type="entry name" value="Glyco_hydro_65N"/>
    <property type="match status" value="1"/>
</dbReference>
<keyword evidence="1" id="KW-0326">Glycosidase</keyword>
<dbReference type="Pfam" id="PF03633">
    <property type="entry name" value="Glyco_hydro_65C"/>
    <property type="match status" value="1"/>
</dbReference>
<dbReference type="SFLD" id="SFLDG01129">
    <property type="entry name" value="C1.5:_HAD__Beta-PGM__Phosphata"/>
    <property type="match status" value="1"/>
</dbReference>
<evidence type="ECO:0000259" key="4">
    <source>
        <dbReference type="Pfam" id="PF03636"/>
    </source>
</evidence>
<dbReference type="Pfam" id="PF00702">
    <property type="entry name" value="Hydrolase"/>
    <property type="match status" value="1"/>
</dbReference>
<dbReference type="GO" id="GO:0005975">
    <property type="term" value="P:carbohydrate metabolic process"/>
    <property type="evidence" value="ECO:0007669"/>
    <property type="project" value="InterPro"/>
</dbReference>
<dbReference type="Gene3D" id="3.40.50.1000">
    <property type="entry name" value="HAD superfamily/HAD-like"/>
    <property type="match status" value="1"/>
</dbReference>
<dbReference type="Gene3D" id="1.10.150.240">
    <property type="entry name" value="Putative phosphatase, domain 2"/>
    <property type="match status" value="1"/>
</dbReference>
<dbReference type="Proteomes" id="UP001163293">
    <property type="component" value="Chromosome"/>
</dbReference>
<dbReference type="GO" id="GO:0030246">
    <property type="term" value="F:carbohydrate binding"/>
    <property type="evidence" value="ECO:0007669"/>
    <property type="project" value="InterPro"/>
</dbReference>
<dbReference type="InterPro" id="IPR036412">
    <property type="entry name" value="HAD-like_sf"/>
</dbReference>
<protein>
    <submittedName>
        <fullName evidence="5">HAD-IA family hydrolase</fullName>
    </submittedName>
</protein>
<feature type="domain" description="Glycoside hydrolase family 65 N-terminal" evidence="4">
    <location>
        <begin position="262"/>
        <end position="512"/>
    </location>
</feature>
<dbReference type="SUPFAM" id="SSF48208">
    <property type="entry name" value="Six-hairpin glycosidases"/>
    <property type="match status" value="1"/>
</dbReference>
<dbReference type="Gene3D" id="1.50.10.10">
    <property type="match status" value="1"/>
</dbReference>
<dbReference type="PANTHER" id="PTHR11051">
    <property type="entry name" value="GLYCOSYL HYDROLASE-RELATED"/>
    <property type="match status" value="1"/>
</dbReference>
<dbReference type="InterPro" id="IPR008928">
    <property type="entry name" value="6-hairpin_glycosidase_sf"/>
</dbReference>
<feature type="domain" description="Glycoside hydrolase family 65 central catalytic" evidence="2">
    <location>
        <begin position="568"/>
        <end position="963"/>
    </location>
</feature>
<feature type="domain" description="Glycoside hydrolase family 65 C-terminal" evidence="3">
    <location>
        <begin position="973"/>
        <end position="1032"/>
    </location>
</feature>
<dbReference type="InterPro" id="IPR037018">
    <property type="entry name" value="GH65_N"/>
</dbReference>
<dbReference type="Gene3D" id="2.60.420.10">
    <property type="entry name" value="Maltose phosphorylase, domain 3"/>
    <property type="match status" value="1"/>
</dbReference>
<gene>
    <name evidence="5" type="ORF">NL394_09580</name>
</gene>
<dbReference type="SUPFAM" id="SSF56784">
    <property type="entry name" value="HAD-like"/>
    <property type="match status" value="1"/>
</dbReference>
<dbReference type="InterPro" id="IPR023214">
    <property type="entry name" value="HAD_sf"/>
</dbReference>
<evidence type="ECO:0000313" key="6">
    <source>
        <dbReference type="Proteomes" id="UP001163293"/>
    </source>
</evidence>
<accession>A0AAX3EN10</accession>
<dbReference type="InterPro" id="IPR005194">
    <property type="entry name" value="Glyco_hydro_65_C"/>
</dbReference>
<dbReference type="RefSeq" id="WP_069696457.1">
    <property type="nucleotide sequence ID" value="NZ_CP101180.1"/>
</dbReference>
<dbReference type="AlphaFoldDB" id="A0AAX3EN10"/>
<evidence type="ECO:0000256" key="1">
    <source>
        <dbReference type="ARBA" id="ARBA00023295"/>
    </source>
</evidence>
<keyword evidence="6" id="KW-1185">Reference proteome</keyword>
<dbReference type="GO" id="GO:0004553">
    <property type="term" value="F:hydrolase activity, hydrolyzing O-glycosyl compounds"/>
    <property type="evidence" value="ECO:0007669"/>
    <property type="project" value="TreeGrafter"/>
</dbReference>